<evidence type="ECO:0000256" key="1">
    <source>
        <dbReference type="SAM" id="MobiDB-lite"/>
    </source>
</evidence>
<protein>
    <submittedName>
        <fullName evidence="2">Uncharacterized protein</fullName>
    </submittedName>
</protein>
<evidence type="ECO:0000313" key="2">
    <source>
        <dbReference type="EMBL" id="CAG6761620.1"/>
    </source>
</evidence>
<organism evidence="2">
    <name type="scientific">Cacopsylla melanoneura</name>
    <dbReference type="NCBI Taxonomy" id="428564"/>
    <lineage>
        <taxon>Eukaryota</taxon>
        <taxon>Metazoa</taxon>
        <taxon>Ecdysozoa</taxon>
        <taxon>Arthropoda</taxon>
        <taxon>Hexapoda</taxon>
        <taxon>Insecta</taxon>
        <taxon>Pterygota</taxon>
        <taxon>Neoptera</taxon>
        <taxon>Paraneoptera</taxon>
        <taxon>Hemiptera</taxon>
        <taxon>Sternorrhyncha</taxon>
        <taxon>Psylloidea</taxon>
        <taxon>Psyllidae</taxon>
        <taxon>Psyllinae</taxon>
        <taxon>Cacopsylla</taxon>
    </lineage>
</organism>
<sequence length="111" mass="12301">MGIMMTLHMMMIVLPEEDEMVPGTNFAETNPRPIRTATFVVAVEVQPITIGGEGTIDEEEGVEGEEEEMHGEEGEEEEGKEEEEGEKGKGNEEGEEEGEEEEKEGEKGEEE</sequence>
<feature type="region of interest" description="Disordered" evidence="1">
    <location>
        <begin position="49"/>
        <end position="111"/>
    </location>
</feature>
<dbReference type="EMBL" id="HBUF01559452">
    <property type="protein sequence ID" value="CAG6761620.1"/>
    <property type="molecule type" value="Transcribed_RNA"/>
</dbReference>
<feature type="compositionally biased region" description="Acidic residues" evidence="1">
    <location>
        <begin position="93"/>
        <end position="111"/>
    </location>
</feature>
<feature type="compositionally biased region" description="Acidic residues" evidence="1">
    <location>
        <begin position="55"/>
        <end position="85"/>
    </location>
</feature>
<proteinExistence type="predicted"/>
<accession>A0A8D9AAG5</accession>
<dbReference type="AlphaFoldDB" id="A0A8D9AAG5"/>
<reference evidence="2" key="1">
    <citation type="submission" date="2021-05" db="EMBL/GenBank/DDBJ databases">
        <authorList>
            <person name="Alioto T."/>
            <person name="Alioto T."/>
            <person name="Gomez Garrido J."/>
        </authorList>
    </citation>
    <scope>NUCLEOTIDE SEQUENCE</scope>
</reference>
<dbReference type="EMBL" id="HBUF01559453">
    <property type="protein sequence ID" value="CAG6761623.1"/>
    <property type="molecule type" value="Transcribed_RNA"/>
</dbReference>
<name>A0A8D9AAG5_9HEMI</name>